<organism evidence="10">
    <name type="scientific">Chlorella variabilis</name>
    <name type="common">Green alga</name>
    <dbReference type="NCBI Taxonomy" id="554065"/>
    <lineage>
        <taxon>Eukaryota</taxon>
        <taxon>Viridiplantae</taxon>
        <taxon>Chlorophyta</taxon>
        <taxon>core chlorophytes</taxon>
        <taxon>Trebouxiophyceae</taxon>
        <taxon>Chlorellales</taxon>
        <taxon>Chlorellaceae</taxon>
        <taxon>Chlorella clade</taxon>
        <taxon>Chlorella</taxon>
    </lineage>
</organism>
<feature type="transmembrane region" description="Helical" evidence="7">
    <location>
        <begin position="12"/>
        <end position="33"/>
    </location>
</feature>
<keyword evidence="3" id="KW-0029">Amino-acid transport</keyword>
<feature type="transmembrane region" description="Helical" evidence="7">
    <location>
        <begin position="395"/>
        <end position="421"/>
    </location>
</feature>
<accession>E1ZNL8</accession>
<feature type="transmembrane region" description="Helical" evidence="7">
    <location>
        <begin position="471"/>
        <end position="494"/>
    </location>
</feature>
<keyword evidence="5 7" id="KW-0472">Membrane</keyword>
<evidence type="ECO:0000256" key="3">
    <source>
        <dbReference type="ARBA" id="ARBA00022970"/>
    </source>
</evidence>
<evidence type="ECO:0000259" key="8">
    <source>
        <dbReference type="Pfam" id="PF01490"/>
    </source>
</evidence>
<protein>
    <recommendedName>
        <fullName evidence="8">Amino acid transporter transmembrane domain-containing protein</fullName>
    </recommendedName>
</protein>
<dbReference type="OrthoDB" id="28208at2759"/>
<feature type="transmembrane region" description="Helical" evidence="7">
    <location>
        <begin position="157"/>
        <end position="174"/>
    </location>
</feature>
<proteinExistence type="predicted"/>
<feature type="transmembrane region" description="Helical" evidence="7">
    <location>
        <begin position="365"/>
        <end position="389"/>
    </location>
</feature>
<dbReference type="KEGG" id="cvr:CHLNCDRAFT_138717"/>
<dbReference type="InterPro" id="IPR013057">
    <property type="entry name" value="AA_transpt_TM"/>
</dbReference>
<keyword evidence="10" id="KW-1185">Reference proteome</keyword>
<dbReference type="EMBL" id="GL433855">
    <property type="protein sequence ID" value="EFN52627.1"/>
    <property type="molecule type" value="Genomic_DNA"/>
</dbReference>
<dbReference type="AlphaFoldDB" id="E1ZNL8"/>
<evidence type="ECO:0000313" key="10">
    <source>
        <dbReference type="Proteomes" id="UP000008141"/>
    </source>
</evidence>
<keyword evidence="2 7" id="KW-0812">Transmembrane</keyword>
<evidence type="ECO:0000313" key="9">
    <source>
        <dbReference type="EMBL" id="EFN52627.1"/>
    </source>
</evidence>
<dbReference type="OMA" id="QDFWKRS"/>
<dbReference type="RefSeq" id="XP_005844729.1">
    <property type="nucleotide sequence ID" value="XM_005844667.1"/>
</dbReference>
<dbReference type="eggNOG" id="KOG1305">
    <property type="taxonomic scope" value="Eukaryota"/>
</dbReference>
<feature type="region of interest" description="Disordered" evidence="6">
    <location>
        <begin position="225"/>
        <end position="256"/>
    </location>
</feature>
<feature type="transmembrane region" description="Helical" evidence="7">
    <location>
        <begin position="45"/>
        <end position="67"/>
    </location>
</feature>
<evidence type="ECO:0000256" key="7">
    <source>
        <dbReference type="SAM" id="Phobius"/>
    </source>
</evidence>
<dbReference type="GeneID" id="17352147"/>
<evidence type="ECO:0000256" key="4">
    <source>
        <dbReference type="ARBA" id="ARBA00022989"/>
    </source>
</evidence>
<keyword evidence="4 7" id="KW-1133">Transmembrane helix</keyword>
<gene>
    <name evidence="9" type="ORF">CHLNCDRAFT_138717</name>
</gene>
<dbReference type="GO" id="GO:0015179">
    <property type="term" value="F:L-amino acid transmembrane transporter activity"/>
    <property type="evidence" value="ECO:0007669"/>
    <property type="project" value="TreeGrafter"/>
</dbReference>
<evidence type="ECO:0000256" key="1">
    <source>
        <dbReference type="ARBA" id="ARBA00004141"/>
    </source>
</evidence>
<comment type="subcellular location">
    <subcellularLocation>
        <location evidence="1">Membrane</location>
        <topology evidence="1">Multi-pass membrane protein</topology>
    </subcellularLocation>
</comment>
<feature type="domain" description="Amino acid transporter transmembrane" evidence="8">
    <location>
        <begin position="281"/>
        <end position="423"/>
    </location>
</feature>
<feature type="transmembrane region" description="Helical" evidence="7">
    <location>
        <begin position="87"/>
        <end position="111"/>
    </location>
</feature>
<sequence length="498" mass="53065">MVVPGGAIPGGASALSSVFTLLNSAVGAGVLSLPFAFRAAGWAGCLLATLAVAATEAFTLYVLARYAEVTGSATYSDLVRKMLGRKASAAMSIVLIIYSYGSATAYLIILGDCAQPMLEQAFGLVWWTQRDLVIFVLASAFMLPLCFPRTLDAISGFSSVTFYALCAVVGSVVYRSVEAVQAPDYDWSHCHTNLVAVFAELEEQPDLLFSSTANLVAMVTGGASTAASPDKAAGGADREAETSEAGTAPAPAQEEEGRVLLLRNPPRRFVRPRGRTLKLAGITQVVCVAICLTAGFYSLVGIFGYLNFPLDAHSNILLNYSGNDKLMRVARALVAVIQIIHYPVNHFPARNATRDLLAQLTGRQFTSTTYNVTEVLAFFAATLALSLLVTDLGSVFKVIGGSCGAFFIFGMPGAFCLQYAYNKHLNVRGGPEEPLLGPEPVAEAETGQQQPQRQQLSRQQAAQYHFLASKLWWAGIALLLLALGLISITLYSLLAPPV</sequence>
<keyword evidence="3" id="KW-0813">Transport</keyword>
<dbReference type="PANTHER" id="PTHR22950:SF652">
    <property type="entry name" value="TRANSMEMBRANE AMINO ACID TRANSPORTER FAMILY PROTEIN"/>
    <property type="match status" value="1"/>
</dbReference>
<feature type="domain" description="Amino acid transporter transmembrane" evidence="8">
    <location>
        <begin position="11"/>
        <end position="181"/>
    </location>
</feature>
<feature type="transmembrane region" description="Helical" evidence="7">
    <location>
        <begin position="326"/>
        <end position="344"/>
    </location>
</feature>
<evidence type="ECO:0000256" key="5">
    <source>
        <dbReference type="ARBA" id="ARBA00023136"/>
    </source>
</evidence>
<reference evidence="9 10" key="1">
    <citation type="journal article" date="2010" name="Plant Cell">
        <title>The Chlorella variabilis NC64A genome reveals adaptation to photosymbiosis, coevolution with viruses, and cryptic sex.</title>
        <authorList>
            <person name="Blanc G."/>
            <person name="Duncan G."/>
            <person name="Agarkova I."/>
            <person name="Borodovsky M."/>
            <person name="Gurnon J."/>
            <person name="Kuo A."/>
            <person name="Lindquist E."/>
            <person name="Lucas S."/>
            <person name="Pangilinan J."/>
            <person name="Polle J."/>
            <person name="Salamov A."/>
            <person name="Terry A."/>
            <person name="Yamada T."/>
            <person name="Dunigan D.D."/>
            <person name="Grigoriev I.V."/>
            <person name="Claverie J.M."/>
            <person name="Van Etten J.L."/>
        </authorList>
    </citation>
    <scope>NUCLEOTIDE SEQUENCE [LARGE SCALE GENOMIC DNA]</scope>
    <source>
        <strain evidence="9 10">NC64A</strain>
    </source>
</reference>
<dbReference type="PANTHER" id="PTHR22950">
    <property type="entry name" value="AMINO ACID TRANSPORTER"/>
    <property type="match status" value="1"/>
</dbReference>
<dbReference type="InParanoid" id="E1ZNL8"/>
<evidence type="ECO:0000256" key="6">
    <source>
        <dbReference type="SAM" id="MobiDB-lite"/>
    </source>
</evidence>
<dbReference type="Proteomes" id="UP000008141">
    <property type="component" value="Unassembled WGS sequence"/>
</dbReference>
<evidence type="ECO:0000256" key="2">
    <source>
        <dbReference type="ARBA" id="ARBA00022692"/>
    </source>
</evidence>
<feature type="transmembrane region" description="Helical" evidence="7">
    <location>
        <begin position="132"/>
        <end position="151"/>
    </location>
</feature>
<feature type="transmembrane region" description="Helical" evidence="7">
    <location>
        <begin position="277"/>
        <end position="306"/>
    </location>
</feature>
<dbReference type="Pfam" id="PF01490">
    <property type="entry name" value="Aa_trans"/>
    <property type="match status" value="2"/>
</dbReference>
<name>E1ZNL8_CHLVA</name>
<dbReference type="GO" id="GO:0016020">
    <property type="term" value="C:membrane"/>
    <property type="evidence" value="ECO:0007669"/>
    <property type="project" value="UniProtKB-SubCell"/>
</dbReference>